<dbReference type="PANTHER" id="PTHR30388">
    <property type="entry name" value="ALDEHYDE OXIDOREDUCTASE MOLYBDENUM COFACTOR ASSEMBLY PROTEIN"/>
    <property type="match status" value="1"/>
</dbReference>
<sequence>MSLIQEARSLMETAYDWHRQGQAVALLTLVAVRGSAYRRPGAKMVMASNGRMRGTLSGGCLEGDLFLHAEKAMISDEPMVAHYDLTEDEMWGLGIGCKGQVDIWIEPMDLDEPFWSAWREALQRDQVMVWGGQLPQGLRYFAAQNQTWTERQGRAVTLNAHDLQALGSTGSEEGYWWDVLRPPDRLVLAGAGHDARPVARLAQQVGFEVVILDPREAFNTDEHFPNAQHVVRSAPDVDPDSVKESFWVIMNHHQRRDEEALKLASLSRPKFVGVLGPRSRTDEMIEHSGVAADQIPLHSPVGLDVGAEGPEEVAVSIVSELMAARKNLTGGPLHGQERIHR</sequence>
<reference evidence="3 4" key="1">
    <citation type="journal article" date="2014" name="BMC Genomics">
        <title>Comparison of environmental and isolate Sulfobacillus genomes reveals diverse carbon, sulfur, nitrogen, and hydrogen metabolisms.</title>
        <authorList>
            <person name="Justice N.B."/>
            <person name="Norman A."/>
            <person name="Brown C.T."/>
            <person name="Singh A."/>
            <person name="Thomas B.C."/>
            <person name="Banfield J.F."/>
        </authorList>
    </citation>
    <scope>NUCLEOTIDE SEQUENCE [LARGE SCALE GENOMIC DNA]</scope>
    <source>
        <strain evidence="3">AMDSBA3</strain>
    </source>
</reference>
<evidence type="ECO:0000313" key="3">
    <source>
        <dbReference type="EMBL" id="PSR22220.1"/>
    </source>
</evidence>
<dbReference type="AlphaFoldDB" id="A0A2T2WJ17"/>
<dbReference type="EMBL" id="PXYV01000020">
    <property type="protein sequence ID" value="PSR22220.1"/>
    <property type="molecule type" value="Genomic_DNA"/>
</dbReference>
<dbReference type="Proteomes" id="UP000241848">
    <property type="component" value="Unassembled WGS sequence"/>
</dbReference>
<dbReference type="PANTHER" id="PTHR30388:SF6">
    <property type="entry name" value="XANTHINE DEHYDROGENASE SUBUNIT A-RELATED"/>
    <property type="match status" value="1"/>
</dbReference>
<gene>
    <name evidence="3" type="ORF">C7B45_07550</name>
</gene>
<dbReference type="InterPro" id="IPR052698">
    <property type="entry name" value="MoCofactor_Util/Proc"/>
</dbReference>
<dbReference type="Pfam" id="PF02625">
    <property type="entry name" value="XdhC_CoxI"/>
    <property type="match status" value="1"/>
</dbReference>
<proteinExistence type="predicted"/>
<protein>
    <submittedName>
        <fullName evidence="3">Xanthine dehydrogenase</fullName>
    </submittedName>
</protein>
<feature type="domain" description="XdhC- CoxI" evidence="1">
    <location>
        <begin position="17"/>
        <end position="84"/>
    </location>
</feature>
<dbReference type="InterPro" id="IPR027051">
    <property type="entry name" value="XdhC_Rossmann_dom"/>
</dbReference>
<organism evidence="3 4">
    <name type="scientific">Sulfobacillus acidophilus</name>
    <dbReference type="NCBI Taxonomy" id="53633"/>
    <lineage>
        <taxon>Bacteria</taxon>
        <taxon>Bacillati</taxon>
        <taxon>Bacillota</taxon>
        <taxon>Clostridia</taxon>
        <taxon>Eubacteriales</taxon>
        <taxon>Clostridiales Family XVII. Incertae Sedis</taxon>
        <taxon>Sulfobacillus</taxon>
    </lineage>
</organism>
<dbReference type="InterPro" id="IPR003777">
    <property type="entry name" value="XdhC_CoxI"/>
</dbReference>
<comment type="caution">
    <text evidence="3">The sequence shown here is derived from an EMBL/GenBank/DDBJ whole genome shotgun (WGS) entry which is preliminary data.</text>
</comment>
<evidence type="ECO:0000313" key="4">
    <source>
        <dbReference type="Proteomes" id="UP000241848"/>
    </source>
</evidence>
<dbReference type="Gene3D" id="3.40.50.720">
    <property type="entry name" value="NAD(P)-binding Rossmann-like Domain"/>
    <property type="match status" value="1"/>
</dbReference>
<evidence type="ECO:0000259" key="1">
    <source>
        <dbReference type="Pfam" id="PF02625"/>
    </source>
</evidence>
<accession>A0A2T2WJ17</accession>
<dbReference type="Pfam" id="PF13478">
    <property type="entry name" value="XdhC_C"/>
    <property type="match status" value="1"/>
</dbReference>
<name>A0A2T2WJ17_9FIRM</name>
<feature type="domain" description="XdhC Rossmann" evidence="2">
    <location>
        <begin position="186"/>
        <end position="321"/>
    </location>
</feature>
<evidence type="ECO:0000259" key="2">
    <source>
        <dbReference type="Pfam" id="PF13478"/>
    </source>
</evidence>